<geneLocation type="mitochondrion" evidence="2"/>
<name>A0A1Y0AZM5_9LAMI</name>
<reference evidence="2" key="1">
    <citation type="submission" date="2017-03" db="EMBL/GenBank/DDBJ databases">
        <title>The mitochondrial genome of the carnivorous plant Utricularia reniformis (Lentibulariaceae): structure, comparative analysis and evolutionary landmarks.</title>
        <authorList>
            <person name="Silva S.R."/>
            <person name="Alvarenga D.O."/>
            <person name="Michael T.P."/>
            <person name="Miranda V.F.O."/>
            <person name="Varani A.M."/>
        </authorList>
    </citation>
    <scope>NUCLEOTIDE SEQUENCE</scope>
</reference>
<protein>
    <submittedName>
        <fullName evidence="2">Uncharacterized protein</fullName>
    </submittedName>
</protein>
<dbReference type="AlphaFoldDB" id="A0A1Y0AZM5"/>
<evidence type="ECO:0000256" key="1">
    <source>
        <dbReference type="SAM" id="Phobius"/>
    </source>
</evidence>
<accession>A0A1Y0AZM5</accession>
<sequence>MSNSVQALVTYLSKPRGIPVLWLAAAPALSISCSWHLFHSHGTCASKFCSLSCSLIGI</sequence>
<keyword evidence="1" id="KW-0812">Transmembrane</keyword>
<feature type="transmembrane region" description="Helical" evidence="1">
    <location>
        <begin position="20"/>
        <end position="38"/>
    </location>
</feature>
<evidence type="ECO:0000313" key="2">
    <source>
        <dbReference type="EMBL" id="ART30594.1"/>
    </source>
</evidence>
<keyword evidence="2" id="KW-0496">Mitochondrion</keyword>
<organism evidence="2">
    <name type="scientific">Utricularia reniformis</name>
    <dbReference type="NCBI Taxonomy" id="192314"/>
    <lineage>
        <taxon>Eukaryota</taxon>
        <taxon>Viridiplantae</taxon>
        <taxon>Streptophyta</taxon>
        <taxon>Embryophyta</taxon>
        <taxon>Tracheophyta</taxon>
        <taxon>Spermatophyta</taxon>
        <taxon>Magnoliopsida</taxon>
        <taxon>eudicotyledons</taxon>
        <taxon>Gunneridae</taxon>
        <taxon>Pentapetalae</taxon>
        <taxon>asterids</taxon>
        <taxon>lamiids</taxon>
        <taxon>Lamiales</taxon>
        <taxon>Lentibulariaceae</taxon>
        <taxon>Utricularia</taxon>
    </lineage>
</organism>
<dbReference type="EMBL" id="KY774314">
    <property type="protein sequence ID" value="ART30594.1"/>
    <property type="molecule type" value="Genomic_DNA"/>
</dbReference>
<keyword evidence="1" id="KW-1133">Transmembrane helix</keyword>
<proteinExistence type="predicted"/>
<gene>
    <name evidence="2" type="ORF">AEK19_MT0321</name>
</gene>
<keyword evidence="1" id="KW-0472">Membrane</keyword>